<dbReference type="RefSeq" id="WP_179427010.1">
    <property type="nucleotide sequence ID" value="NZ_BAAAMP010000002.1"/>
</dbReference>
<reference evidence="2 3" key="1">
    <citation type="submission" date="2020-07" db="EMBL/GenBank/DDBJ databases">
        <title>Sequencing the genomes of 1000 actinobacteria strains.</title>
        <authorList>
            <person name="Klenk H.-P."/>
        </authorList>
    </citation>
    <scope>NUCLEOTIDE SEQUENCE [LARGE SCALE GENOMIC DNA]</scope>
    <source>
        <strain evidence="2 3">DSM 19087</strain>
    </source>
</reference>
<proteinExistence type="predicted"/>
<name>A0A8I0FVY0_9ACTN</name>
<gene>
    <name evidence="2" type="ORF">BJ975_002777</name>
    <name evidence="1" type="ORF">IDH50_06850</name>
</gene>
<protein>
    <submittedName>
        <fullName evidence="1">Uncharacterized protein</fullName>
    </submittedName>
</protein>
<dbReference type="EMBL" id="JACWMT010000001">
    <property type="protein sequence ID" value="MBD1269941.1"/>
    <property type="molecule type" value="Genomic_DNA"/>
</dbReference>
<dbReference type="Proteomes" id="UP000587211">
    <property type="component" value="Unassembled WGS sequence"/>
</dbReference>
<evidence type="ECO:0000313" key="3">
    <source>
        <dbReference type="Proteomes" id="UP000587211"/>
    </source>
</evidence>
<organism evidence="1 4">
    <name type="scientific">Aeromicrobium tamlense</name>
    <dbReference type="NCBI Taxonomy" id="375541"/>
    <lineage>
        <taxon>Bacteria</taxon>
        <taxon>Bacillati</taxon>
        <taxon>Actinomycetota</taxon>
        <taxon>Actinomycetes</taxon>
        <taxon>Propionibacteriales</taxon>
        <taxon>Nocardioidaceae</taxon>
        <taxon>Aeromicrobium</taxon>
    </lineage>
</organism>
<comment type="caution">
    <text evidence="1">The sequence shown here is derived from an EMBL/GenBank/DDBJ whole genome shotgun (WGS) entry which is preliminary data.</text>
</comment>
<evidence type="ECO:0000313" key="4">
    <source>
        <dbReference type="Proteomes" id="UP000659061"/>
    </source>
</evidence>
<keyword evidence="3" id="KW-1185">Reference proteome</keyword>
<sequence length="165" mass="18430">MATQAAHSEGERVRALGIVGFELRMMAHSFALLRRAEVSVDDPMAQNAYIDSVYLHARVLIKFLLESGWGSDIRRTDFAPEWNPEPLDAVARLNANARLLHKYLAHLTWERASLNAPVLNYPNIAADVIDVADAWSAHLAASTNEVMWNTFQPHVSLARQTLNGQ</sequence>
<evidence type="ECO:0000313" key="2">
    <source>
        <dbReference type="EMBL" id="NYI39402.1"/>
    </source>
</evidence>
<dbReference type="Proteomes" id="UP000659061">
    <property type="component" value="Unassembled WGS sequence"/>
</dbReference>
<dbReference type="AlphaFoldDB" id="A0A8I0FVY0"/>
<evidence type="ECO:0000313" key="1">
    <source>
        <dbReference type="EMBL" id="MBD1269941.1"/>
    </source>
</evidence>
<reference evidence="1" key="2">
    <citation type="submission" date="2020-09" db="EMBL/GenBank/DDBJ databases">
        <title>Novel species in genus Aeromicrobium.</title>
        <authorList>
            <person name="Zhang G."/>
        </authorList>
    </citation>
    <scope>NUCLEOTIDE SEQUENCE</scope>
    <source>
        <strain evidence="1">SSW1-57</strain>
    </source>
</reference>
<dbReference type="EMBL" id="JACBZN010000001">
    <property type="protein sequence ID" value="NYI39402.1"/>
    <property type="molecule type" value="Genomic_DNA"/>
</dbReference>
<accession>A0A8I0FVY0</accession>